<dbReference type="Gene3D" id="3.20.20.70">
    <property type="entry name" value="Aldolase class I"/>
    <property type="match status" value="1"/>
</dbReference>
<reference evidence="7 8" key="1">
    <citation type="journal article" date="2015" name="Antonie Van Leeuwenhoek">
        <title>Pseudooceanicola atlanticus gen. nov. sp. nov., isolated from surface seawater of the Atlantic Ocean and reclassification of Oceanicola batsensis, Oceanicola marinus, Oceanicola nitratireducens, Oceanicola nanhaiensis, Oceanicola antarcticus and Oceanicola flagellatus, as Pseudooceanicola batsensis comb. nov., Pseudooceanicola marinus comb. nov., Pseudooceanicola nitratireducens comb. nov., Pseudooceanicola nanhaiensis comb. nov., Pseudooceanicola antarcticus comb. nov., and Pseudooceanicola flagellatus comb. nov.</title>
        <authorList>
            <person name="Lai Q."/>
            <person name="Li G."/>
            <person name="Liu X."/>
            <person name="Du Y."/>
            <person name="Sun F."/>
            <person name="Shao Z."/>
        </authorList>
    </citation>
    <scope>NUCLEOTIDE SEQUENCE [LARGE SCALE GENOMIC DNA]</scope>
    <source>
        <strain evidence="7 8">22II-s11g</strain>
    </source>
</reference>
<organism evidence="7 8">
    <name type="scientific">Pseudooceanicola atlanticus</name>
    <dbReference type="NCBI Taxonomy" id="1461694"/>
    <lineage>
        <taxon>Bacteria</taxon>
        <taxon>Pseudomonadati</taxon>
        <taxon>Pseudomonadota</taxon>
        <taxon>Alphaproteobacteria</taxon>
        <taxon>Rhodobacterales</taxon>
        <taxon>Paracoccaceae</taxon>
        <taxon>Pseudooceanicola</taxon>
    </lineage>
</organism>
<dbReference type="PANTHER" id="PTHR43303:SF4">
    <property type="entry name" value="NADPH DEHYDROGENASE C23G7.10C-RELATED"/>
    <property type="match status" value="1"/>
</dbReference>
<dbReference type="InterPro" id="IPR001155">
    <property type="entry name" value="OxRdtase_FMN_N"/>
</dbReference>
<dbReference type="InterPro" id="IPR013785">
    <property type="entry name" value="Aldolase_TIM"/>
</dbReference>
<protein>
    <submittedName>
        <fullName evidence="7">NADH:flavin oxidoreductase / NADH oxidase</fullName>
    </submittedName>
</protein>
<dbReference type="Pfam" id="PF00724">
    <property type="entry name" value="Oxidored_FMN"/>
    <property type="match status" value="1"/>
</dbReference>
<dbReference type="eggNOG" id="COG1902">
    <property type="taxonomic scope" value="Bacteria"/>
</dbReference>
<dbReference type="GO" id="GO:0050661">
    <property type="term" value="F:NADP binding"/>
    <property type="evidence" value="ECO:0007669"/>
    <property type="project" value="InterPro"/>
</dbReference>
<dbReference type="GO" id="GO:0010181">
    <property type="term" value="F:FMN binding"/>
    <property type="evidence" value="ECO:0007669"/>
    <property type="project" value="InterPro"/>
</dbReference>
<sequence length="387" mass="42352">MTQPSLFTPLTIRGVTLANRVVIPPMDMYSAEDGHVTDFHRTHYGKFAFGGAGLIFVEATAVTRTGRITNGCTGIYYDSHVDAFRPITAQIRDMGFKSCLQLAHGGRKASTQRAWQGNGPLTQENLDAGDETWTPLAPSALAFTDGWLEPRAMTRADMDEVRDAFVTGVGRAMDAGFDMVEIHMAHGYLLQSFLTPLANKRDDEYGGSLENRMRFPLEVARAVRAALPEDVPLFTRISATDWIDGGWEPEDSLVLAAALKEAGVDVVDCSSGGNMVHGATNSNLTRGPAYQAHFARQIREETGLMTQAVGLIRTPELAEELLQSGTADLIAIGRQALFNPYWAHHAAETLGCTNWDHWPAPYSWWLSKWKRGLASMEETPIPGQGAA</sequence>
<dbReference type="InterPro" id="IPR044152">
    <property type="entry name" value="YqjM-like"/>
</dbReference>
<accession>A0A0A0EF40</accession>
<proteinExistence type="predicted"/>
<feature type="domain" description="NADH:flavin oxidoreductase/NADH oxidase N-terminal" evidence="6">
    <location>
        <begin position="5"/>
        <end position="349"/>
    </location>
</feature>
<keyword evidence="4" id="KW-0521">NADP</keyword>
<keyword evidence="8" id="KW-1185">Reference proteome</keyword>
<dbReference type="SUPFAM" id="SSF51395">
    <property type="entry name" value="FMN-linked oxidoreductases"/>
    <property type="match status" value="1"/>
</dbReference>
<name>A0A0A0EF40_9RHOB</name>
<evidence type="ECO:0000256" key="2">
    <source>
        <dbReference type="ARBA" id="ARBA00022630"/>
    </source>
</evidence>
<dbReference type="CDD" id="cd02932">
    <property type="entry name" value="OYE_YqiM_FMN"/>
    <property type="match status" value="1"/>
</dbReference>
<dbReference type="GO" id="GO:0003959">
    <property type="term" value="F:NADPH dehydrogenase activity"/>
    <property type="evidence" value="ECO:0007669"/>
    <property type="project" value="InterPro"/>
</dbReference>
<dbReference type="AlphaFoldDB" id="A0A0A0EF40"/>
<comment type="caution">
    <text evidence="7">The sequence shown here is derived from an EMBL/GenBank/DDBJ whole genome shotgun (WGS) entry which is preliminary data.</text>
</comment>
<dbReference type="OrthoDB" id="9784632at2"/>
<evidence type="ECO:0000313" key="7">
    <source>
        <dbReference type="EMBL" id="KGM49024.1"/>
    </source>
</evidence>
<gene>
    <name evidence="7" type="ORF">ATO9_10075</name>
</gene>
<evidence type="ECO:0000256" key="1">
    <source>
        <dbReference type="ARBA" id="ARBA00001917"/>
    </source>
</evidence>
<evidence type="ECO:0000313" key="8">
    <source>
        <dbReference type="Proteomes" id="UP000030004"/>
    </source>
</evidence>
<comment type="cofactor">
    <cofactor evidence="1">
        <name>FMN</name>
        <dbReference type="ChEBI" id="CHEBI:58210"/>
    </cofactor>
</comment>
<evidence type="ECO:0000256" key="5">
    <source>
        <dbReference type="ARBA" id="ARBA00023002"/>
    </source>
</evidence>
<keyword evidence="3" id="KW-0288">FMN</keyword>
<dbReference type="PANTHER" id="PTHR43303">
    <property type="entry name" value="NADPH DEHYDROGENASE C23G7.10C-RELATED"/>
    <property type="match status" value="1"/>
</dbReference>
<evidence type="ECO:0000259" key="6">
    <source>
        <dbReference type="Pfam" id="PF00724"/>
    </source>
</evidence>
<evidence type="ECO:0000256" key="4">
    <source>
        <dbReference type="ARBA" id="ARBA00022857"/>
    </source>
</evidence>
<keyword evidence="5" id="KW-0560">Oxidoreductase</keyword>
<dbReference type="RefSeq" id="WP_043747963.1">
    <property type="nucleotide sequence ID" value="NZ_AQQX01000003.1"/>
</dbReference>
<evidence type="ECO:0000256" key="3">
    <source>
        <dbReference type="ARBA" id="ARBA00022643"/>
    </source>
</evidence>
<dbReference type="Proteomes" id="UP000030004">
    <property type="component" value="Unassembled WGS sequence"/>
</dbReference>
<keyword evidence="2" id="KW-0285">Flavoprotein</keyword>
<dbReference type="STRING" id="1461694.ATO9_10075"/>
<dbReference type="EMBL" id="AQQX01000003">
    <property type="protein sequence ID" value="KGM49024.1"/>
    <property type="molecule type" value="Genomic_DNA"/>
</dbReference>